<comment type="caution">
    <text evidence="2">The sequence shown here is derived from an EMBL/GenBank/DDBJ whole genome shotgun (WGS) entry which is preliminary data.</text>
</comment>
<organism evidence="2 3">
    <name type="scientific">Zizania palustris</name>
    <name type="common">Northern wild rice</name>
    <dbReference type="NCBI Taxonomy" id="103762"/>
    <lineage>
        <taxon>Eukaryota</taxon>
        <taxon>Viridiplantae</taxon>
        <taxon>Streptophyta</taxon>
        <taxon>Embryophyta</taxon>
        <taxon>Tracheophyta</taxon>
        <taxon>Spermatophyta</taxon>
        <taxon>Magnoliopsida</taxon>
        <taxon>Liliopsida</taxon>
        <taxon>Poales</taxon>
        <taxon>Poaceae</taxon>
        <taxon>BOP clade</taxon>
        <taxon>Oryzoideae</taxon>
        <taxon>Oryzeae</taxon>
        <taxon>Zizaniinae</taxon>
        <taxon>Zizania</taxon>
    </lineage>
</organism>
<reference evidence="2" key="2">
    <citation type="submission" date="2021-02" db="EMBL/GenBank/DDBJ databases">
        <authorList>
            <person name="Kimball J.A."/>
            <person name="Haas M.W."/>
            <person name="Macchietto M."/>
            <person name="Kono T."/>
            <person name="Duquette J."/>
            <person name="Shao M."/>
        </authorList>
    </citation>
    <scope>NUCLEOTIDE SEQUENCE</scope>
    <source>
        <tissue evidence="2">Fresh leaf tissue</tissue>
    </source>
</reference>
<dbReference type="AlphaFoldDB" id="A0A8J5RD37"/>
<gene>
    <name evidence="2" type="ORF">GUJ93_ZPchr0278g22895</name>
</gene>
<dbReference type="EMBL" id="JAAALK010001272">
    <property type="protein sequence ID" value="KAG8043090.1"/>
    <property type="molecule type" value="Genomic_DNA"/>
</dbReference>
<name>A0A8J5RD37_ZIZPA</name>
<accession>A0A8J5RD37</accession>
<dbReference type="Proteomes" id="UP000729402">
    <property type="component" value="Unassembled WGS sequence"/>
</dbReference>
<keyword evidence="3" id="KW-1185">Reference proteome</keyword>
<evidence type="ECO:0000313" key="3">
    <source>
        <dbReference type="Proteomes" id="UP000729402"/>
    </source>
</evidence>
<feature type="region of interest" description="Disordered" evidence="1">
    <location>
        <begin position="1"/>
        <end position="21"/>
    </location>
</feature>
<evidence type="ECO:0000313" key="2">
    <source>
        <dbReference type="EMBL" id="KAG8043090.1"/>
    </source>
</evidence>
<sequence>MITHSALSSSSPISSFPPVTSVGGGMLNGVAATKRSDIDLFFDAFAFDFALLNGCGVGRGAPATTTT</sequence>
<reference evidence="2" key="1">
    <citation type="journal article" date="2021" name="bioRxiv">
        <title>Whole Genome Assembly and Annotation of Northern Wild Rice, Zizania palustris L., Supports a Whole Genome Duplication in the Zizania Genus.</title>
        <authorList>
            <person name="Haas M."/>
            <person name="Kono T."/>
            <person name="Macchietto M."/>
            <person name="Millas R."/>
            <person name="McGilp L."/>
            <person name="Shao M."/>
            <person name="Duquette J."/>
            <person name="Hirsch C.N."/>
            <person name="Kimball J."/>
        </authorList>
    </citation>
    <scope>NUCLEOTIDE SEQUENCE</scope>
    <source>
        <tissue evidence="2">Fresh leaf tissue</tissue>
    </source>
</reference>
<proteinExistence type="predicted"/>
<protein>
    <submittedName>
        <fullName evidence="2">Uncharacterized protein</fullName>
    </submittedName>
</protein>
<evidence type="ECO:0000256" key="1">
    <source>
        <dbReference type="SAM" id="MobiDB-lite"/>
    </source>
</evidence>